<accession>A0A0E9U0G3</accession>
<feature type="region of interest" description="Disordered" evidence="1">
    <location>
        <begin position="1"/>
        <end position="21"/>
    </location>
</feature>
<organism evidence="2">
    <name type="scientific">Anguilla anguilla</name>
    <name type="common">European freshwater eel</name>
    <name type="synonym">Muraena anguilla</name>
    <dbReference type="NCBI Taxonomy" id="7936"/>
    <lineage>
        <taxon>Eukaryota</taxon>
        <taxon>Metazoa</taxon>
        <taxon>Chordata</taxon>
        <taxon>Craniata</taxon>
        <taxon>Vertebrata</taxon>
        <taxon>Euteleostomi</taxon>
        <taxon>Actinopterygii</taxon>
        <taxon>Neopterygii</taxon>
        <taxon>Teleostei</taxon>
        <taxon>Anguilliformes</taxon>
        <taxon>Anguillidae</taxon>
        <taxon>Anguilla</taxon>
    </lineage>
</organism>
<dbReference type="AlphaFoldDB" id="A0A0E9U0G3"/>
<reference evidence="2" key="2">
    <citation type="journal article" date="2015" name="Fish Shellfish Immunol.">
        <title>Early steps in the European eel (Anguilla anguilla)-Vibrio vulnificus interaction in the gills: Role of the RtxA13 toxin.</title>
        <authorList>
            <person name="Callol A."/>
            <person name="Pajuelo D."/>
            <person name="Ebbesson L."/>
            <person name="Teles M."/>
            <person name="MacKenzie S."/>
            <person name="Amaro C."/>
        </authorList>
    </citation>
    <scope>NUCLEOTIDE SEQUENCE</scope>
</reference>
<proteinExistence type="predicted"/>
<evidence type="ECO:0000313" key="2">
    <source>
        <dbReference type="EMBL" id="JAH59384.1"/>
    </source>
</evidence>
<sequence length="21" mass="2540">MWEEEEKAREKQTPSLYGAKE</sequence>
<reference evidence="2" key="1">
    <citation type="submission" date="2014-11" db="EMBL/GenBank/DDBJ databases">
        <authorList>
            <person name="Amaro Gonzalez C."/>
        </authorList>
    </citation>
    <scope>NUCLEOTIDE SEQUENCE</scope>
</reference>
<feature type="compositionally biased region" description="Basic and acidic residues" evidence="1">
    <location>
        <begin position="1"/>
        <end position="12"/>
    </location>
</feature>
<name>A0A0E9U0G3_ANGAN</name>
<dbReference type="EMBL" id="GBXM01049193">
    <property type="protein sequence ID" value="JAH59384.1"/>
    <property type="molecule type" value="Transcribed_RNA"/>
</dbReference>
<evidence type="ECO:0000256" key="1">
    <source>
        <dbReference type="SAM" id="MobiDB-lite"/>
    </source>
</evidence>
<protein>
    <submittedName>
        <fullName evidence="2">Uncharacterized protein</fullName>
    </submittedName>
</protein>